<feature type="site" description="Important for catalytic activity" evidence="7">
    <location>
        <position position="236"/>
    </location>
</feature>
<dbReference type="NCBIfam" id="TIGR00247">
    <property type="entry name" value="endolytic transglycosylase MltG"/>
    <property type="match status" value="1"/>
</dbReference>
<keyword evidence="7" id="KW-0997">Cell inner membrane</keyword>
<keyword evidence="6 7" id="KW-0961">Cell wall biogenesis/degradation</keyword>
<sequence length="355" mass="38987">MAKAKAKPRKPARPRKPGRSLWTPVFWLILLAGCVAGGFAWRDWNRFGEAPLHGGTAAVLDIPQGSSFAAILRQIRSAGLSDESDLYWRALAQRMGVANRLQAGEYAVPAGSSPRELLQRLADGDVIKHRFTIVEGWTFRQLRSELANAADIRQSVTTLSDAEIMRKLGAAADHAEGQFLPETYTWTRGDSDLDILARAYKAMRRALDEVWAQRSAELPLDTPYQALILASIVERETGKAEERPAIAGVFARRLKLGMKLQTDPSVIYGLGASYDGNLRRRDLDTDTPYNSYTRTGLPPTPIALPGLAALKAAVRPAPGDALYFVARGDGSHEFSANLEAHNRAVARYQLRRGSP</sequence>
<evidence type="ECO:0000313" key="9">
    <source>
        <dbReference type="Proteomes" id="UP000295293"/>
    </source>
</evidence>
<comment type="function">
    <text evidence="7">Functions as a peptidoglycan terminase that cleaves nascent peptidoglycan strands endolytically to terminate their elongation.</text>
</comment>
<accession>A0A4R6YP22</accession>
<keyword evidence="2 7" id="KW-0812">Transmembrane</keyword>
<dbReference type="GO" id="GO:0005886">
    <property type="term" value="C:plasma membrane"/>
    <property type="evidence" value="ECO:0007669"/>
    <property type="project" value="UniProtKB-SubCell"/>
</dbReference>
<evidence type="ECO:0000256" key="3">
    <source>
        <dbReference type="ARBA" id="ARBA00022989"/>
    </source>
</evidence>
<dbReference type="GO" id="GO:0071555">
    <property type="term" value="P:cell wall organization"/>
    <property type="evidence" value="ECO:0007669"/>
    <property type="project" value="UniProtKB-KW"/>
</dbReference>
<dbReference type="GO" id="GO:0008932">
    <property type="term" value="F:lytic endotransglycosylase activity"/>
    <property type="evidence" value="ECO:0007669"/>
    <property type="project" value="UniProtKB-UniRule"/>
</dbReference>
<evidence type="ECO:0000256" key="2">
    <source>
        <dbReference type="ARBA" id="ARBA00022692"/>
    </source>
</evidence>
<keyword evidence="5 7" id="KW-0456">Lyase</keyword>
<dbReference type="PROSITE" id="PS51257">
    <property type="entry name" value="PROKAR_LIPOPROTEIN"/>
    <property type="match status" value="1"/>
</dbReference>
<feature type="transmembrane region" description="Helical" evidence="7">
    <location>
        <begin position="21"/>
        <end position="41"/>
    </location>
</feature>
<dbReference type="PANTHER" id="PTHR30518:SF2">
    <property type="entry name" value="ENDOLYTIC MUREIN TRANSGLYCOSYLASE"/>
    <property type="match status" value="1"/>
</dbReference>
<dbReference type="Gene3D" id="3.30.160.60">
    <property type="entry name" value="Classic Zinc Finger"/>
    <property type="match status" value="1"/>
</dbReference>
<dbReference type="Proteomes" id="UP000295293">
    <property type="component" value="Unassembled WGS sequence"/>
</dbReference>
<dbReference type="AlphaFoldDB" id="A0A4R6YP22"/>
<comment type="caution">
    <text evidence="8">The sequence shown here is derived from an EMBL/GenBank/DDBJ whole genome shotgun (WGS) entry which is preliminary data.</text>
</comment>
<comment type="catalytic activity">
    <reaction evidence="7">
        <text>a peptidoglycan chain = a peptidoglycan chain with N-acetyl-1,6-anhydromuramyl-[peptide] at the reducing end + a peptidoglycan chain with N-acetylglucosamine at the non-reducing end.</text>
        <dbReference type="EC" id="4.2.2.29"/>
    </reaction>
</comment>
<dbReference type="HAMAP" id="MF_02065">
    <property type="entry name" value="MltG"/>
    <property type="match status" value="1"/>
</dbReference>
<dbReference type="EC" id="4.2.2.29" evidence="7"/>
<dbReference type="CDD" id="cd08010">
    <property type="entry name" value="MltG_like"/>
    <property type="match status" value="1"/>
</dbReference>
<comment type="similarity">
    <text evidence="7">Belongs to the transglycosylase MltG family.</text>
</comment>
<keyword evidence="3 7" id="KW-1133">Transmembrane helix</keyword>
<evidence type="ECO:0000256" key="5">
    <source>
        <dbReference type="ARBA" id="ARBA00023239"/>
    </source>
</evidence>
<keyword evidence="9" id="KW-1185">Reference proteome</keyword>
<evidence type="ECO:0000313" key="8">
    <source>
        <dbReference type="EMBL" id="TDR39376.1"/>
    </source>
</evidence>
<keyword evidence="4 7" id="KW-0472">Membrane</keyword>
<proteinExistence type="inferred from homology"/>
<evidence type="ECO:0000256" key="1">
    <source>
        <dbReference type="ARBA" id="ARBA00022475"/>
    </source>
</evidence>
<dbReference type="Gene3D" id="3.30.1490.480">
    <property type="entry name" value="Endolytic murein transglycosylase"/>
    <property type="match status" value="1"/>
</dbReference>
<dbReference type="Pfam" id="PF02618">
    <property type="entry name" value="YceG"/>
    <property type="match status" value="1"/>
</dbReference>
<name>A0A4R6YP22_9GAMM</name>
<organism evidence="8 9">
    <name type="scientific">Tahibacter aquaticus</name>
    <dbReference type="NCBI Taxonomy" id="520092"/>
    <lineage>
        <taxon>Bacteria</taxon>
        <taxon>Pseudomonadati</taxon>
        <taxon>Pseudomonadota</taxon>
        <taxon>Gammaproteobacteria</taxon>
        <taxon>Lysobacterales</taxon>
        <taxon>Rhodanobacteraceae</taxon>
        <taxon>Tahibacter</taxon>
    </lineage>
</organism>
<dbReference type="EMBL" id="SNZH01000016">
    <property type="protein sequence ID" value="TDR39376.1"/>
    <property type="molecule type" value="Genomic_DNA"/>
</dbReference>
<evidence type="ECO:0000256" key="4">
    <source>
        <dbReference type="ARBA" id="ARBA00023136"/>
    </source>
</evidence>
<dbReference type="PANTHER" id="PTHR30518">
    <property type="entry name" value="ENDOLYTIC MUREIN TRANSGLYCOSYLASE"/>
    <property type="match status" value="1"/>
</dbReference>
<evidence type="ECO:0000256" key="7">
    <source>
        <dbReference type="HAMAP-Rule" id="MF_02065"/>
    </source>
</evidence>
<dbReference type="InterPro" id="IPR003770">
    <property type="entry name" value="MLTG-like"/>
</dbReference>
<protein>
    <recommendedName>
        <fullName evidence="7">Endolytic murein transglycosylase</fullName>
        <ecNumber evidence="7">4.2.2.29</ecNumber>
    </recommendedName>
    <alternativeName>
        <fullName evidence="7">Peptidoglycan lytic transglycosylase</fullName>
    </alternativeName>
    <alternativeName>
        <fullName evidence="7">Peptidoglycan polymerization terminase</fullName>
    </alternativeName>
</protein>
<comment type="subcellular location">
    <subcellularLocation>
        <location evidence="7">Cell inner membrane</location>
        <topology evidence="7">Single-pass membrane protein</topology>
    </subcellularLocation>
</comment>
<reference evidence="8 9" key="1">
    <citation type="submission" date="2019-03" db="EMBL/GenBank/DDBJ databases">
        <title>Genomic Encyclopedia of Type Strains, Phase IV (KMG-IV): sequencing the most valuable type-strain genomes for metagenomic binning, comparative biology and taxonomic classification.</title>
        <authorList>
            <person name="Goeker M."/>
        </authorList>
    </citation>
    <scope>NUCLEOTIDE SEQUENCE [LARGE SCALE GENOMIC DNA]</scope>
    <source>
        <strain evidence="8 9">DSM 21667</strain>
    </source>
</reference>
<evidence type="ECO:0000256" key="6">
    <source>
        <dbReference type="ARBA" id="ARBA00023316"/>
    </source>
</evidence>
<dbReference type="GO" id="GO:0009252">
    <property type="term" value="P:peptidoglycan biosynthetic process"/>
    <property type="evidence" value="ECO:0007669"/>
    <property type="project" value="UniProtKB-UniRule"/>
</dbReference>
<keyword evidence="1 7" id="KW-1003">Cell membrane</keyword>
<gene>
    <name evidence="7" type="primary">mltG</name>
    <name evidence="8" type="ORF">DFR29_11677</name>
</gene>